<dbReference type="OrthoDB" id="8940690at2759"/>
<keyword evidence="2" id="KW-1185">Reference proteome</keyword>
<accession>A0A8T3CSR7</accession>
<sequence length="210" mass="23152">MHVYDVCVSVFEGSETKTGQHLQKLWPGCTTDSGLSQKISSFRLSVQSVCLTARSSSLSGSIYTYRTGEMKGKLVIAVILALQVSASPSELPQPDEELLEKFKEVKVNLLLGILKAGEWMGSVFGSVLEFPMGLLFRYYDEFLANRPEVKSAIKITMGVAGDVTRLVDKAEMTALGLYSEYVRPWAGTYLDQGITYIKSILNTGLPKIHK</sequence>
<reference evidence="1" key="1">
    <citation type="submission" date="2021-01" db="EMBL/GenBank/DDBJ databases">
        <authorList>
            <person name="Zahm M."/>
            <person name="Roques C."/>
            <person name="Cabau C."/>
            <person name="Klopp C."/>
            <person name="Donnadieu C."/>
            <person name="Jouanno E."/>
            <person name="Lampietro C."/>
            <person name="Louis A."/>
            <person name="Herpin A."/>
            <person name="Echchiki A."/>
            <person name="Berthelot C."/>
            <person name="Parey E."/>
            <person name="Roest-Crollius H."/>
            <person name="Braasch I."/>
            <person name="Postlethwait J."/>
            <person name="Bobe J."/>
            <person name="Montfort J."/>
            <person name="Bouchez O."/>
            <person name="Begum T."/>
            <person name="Mejri S."/>
            <person name="Adams A."/>
            <person name="Chen W.-J."/>
            <person name="Guiguen Y."/>
        </authorList>
    </citation>
    <scope>NUCLEOTIDE SEQUENCE</scope>
    <source>
        <tissue evidence="1">Blood</tissue>
    </source>
</reference>
<dbReference type="EMBL" id="JAERUA010000020">
    <property type="protein sequence ID" value="KAI1886304.1"/>
    <property type="molecule type" value="Genomic_DNA"/>
</dbReference>
<name>A0A8T3CSR7_9TELE</name>
<evidence type="ECO:0000313" key="1">
    <source>
        <dbReference type="EMBL" id="KAI1886304.1"/>
    </source>
</evidence>
<organism evidence="1 2">
    <name type="scientific">Albula goreensis</name>
    <dbReference type="NCBI Taxonomy" id="1534307"/>
    <lineage>
        <taxon>Eukaryota</taxon>
        <taxon>Metazoa</taxon>
        <taxon>Chordata</taxon>
        <taxon>Craniata</taxon>
        <taxon>Vertebrata</taxon>
        <taxon>Euteleostomi</taxon>
        <taxon>Actinopterygii</taxon>
        <taxon>Neopterygii</taxon>
        <taxon>Teleostei</taxon>
        <taxon>Albuliformes</taxon>
        <taxon>Albulidae</taxon>
        <taxon>Albula</taxon>
    </lineage>
</organism>
<dbReference type="AlphaFoldDB" id="A0A8T3CSR7"/>
<protein>
    <submittedName>
        <fullName evidence="1">Uncharacterized protein</fullName>
    </submittedName>
</protein>
<dbReference type="Proteomes" id="UP000829720">
    <property type="component" value="Unassembled WGS sequence"/>
</dbReference>
<comment type="caution">
    <text evidence="1">The sequence shown here is derived from an EMBL/GenBank/DDBJ whole genome shotgun (WGS) entry which is preliminary data.</text>
</comment>
<proteinExistence type="predicted"/>
<evidence type="ECO:0000313" key="2">
    <source>
        <dbReference type="Proteomes" id="UP000829720"/>
    </source>
</evidence>
<gene>
    <name evidence="1" type="ORF">AGOR_G00212620</name>
</gene>